<dbReference type="OrthoDB" id="3067110at2759"/>
<feature type="transmembrane region" description="Helical" evidence="2">
    <location>
        <begin position="231"/>
        <end position="248"/>
    </location>
</feature>
<organism evidence="3 4">
    <name type="scientific">Umbelopsis vinacea</name>
    <dbReference type="NCBI Taxonomy" id="44442"/>
    <lineage>
        <taxon>Eukaryota</taxon>
        <taxon>Fungi</taxon>
        <taxon>Fungi incertae sedis</taxon>
        <taxon>Mucoromycota</taxon>
        <taxon>Mucoromycotina</taxon>
        <taxon>Umbelopsidomycetes</taxon>
        <taxon>Umbelopsidales</taxon>
        <taxon>Umbelopsidaceae</taxon>
        <taxon>Umbelopsis</taxon>
    </lineage>
</organism>
<comment type="caution">
    <text evidence="3">The sequence shown here is derived from an EMBL/GenBank/DDBJ whole genome shotgun (WGS) entry which is preliminary data.</text>
</comment>
<keyword evidence="2" id="KW-1133">Transmembrane helix</keyword>
<dbReference type="EMBL" id="JAEPRA010000004">
    <property type="protein sequence ID" value="KAG2186506.1"/>
    <property type="molecule type" value="Genomic_DNA"/>
</dbReference>
<name>A0A8H7Q647_9FUNG</name>
<evidence type="ECO:0000256" key="1">
    <source>
        <dbReference type="SAM" id="MobiDB-lite"/>
    </source>
</evidence>
<feature type="compositionally biased region" description="Polar residues" evidence="1">
    <location>
        <begin position="482"/>
        <end position="501"/>
    </location>
</feature>
<reference evidence="3" key="1">
    <citation type="submission" date="2020-12" db="EMBL/GenBank/DDBJ databases">
        <title>Metabolic potential, ecology and presence of endohyphal bacteria is reflected in genomic diversity of Mucoromycotina.</title>
        <authorList>
            <person name="Muszewska A."/>
            <person name="Okrasinska A."/>
            <person name="Steczkiewicz K."/>
            <person name="Drgas O."/>
            <person name="Orlowska M."/>
            <person name="Perlinska-Lenart U."/>
            <person name="Aleksandrzak-Piekarczyk T."/>
            <person name="Szatraj K."/>
            <person name="Zielenkiewicz U."/>
            <person name="Pilsyk S."/>
            <person name="Malc E."/>
            <person name="Mieczkowski P."/>
            <person name="Kruszewska J.S."/>
            <person name="Biernat P."/>
            <person name="Pawlowska J."/>
        </authorList>
    </citation>
    <scope>NUCLEOTIDE SEQUENCE</scope>
    <source>
        <strain evidence="3">WA0000051536</strain>
    </source>
</reference>
<feature type="compositionally biased region" description="Polar residues" evidence="1">
    <location>
        <begin position="392"/>
        <end position="402"/>
    </location>
</feature>
<gene>
    <name evidence="3" type="ORF">INT44_002728</name>
</gene>
<feature type="transmembrane region" description="Helical" evidence="2">
    <location>
        <begin position="527"/>
        <end position="546"/>
    </location>
</feature>
<accession>A0A8H7Q647</accession>
<dbReference type="Proteomes" id="UP000612746">
    <property type="component" value="Unassembled WGS sequence"/>
</dbReference>
<keyword evidence="2" id="KW-0472">Membrane</keyword>
<evidence type="ECO:0000313" key="3">
    <source>
        <dbReference type="EMBL" id="KAG2186506.1"/>
    </source>
</evidence>
<feature type="transmembrane region" description="Helical" evidence="2">
    <location>
        <begin position="552"/>
        <end position="575"/>
    </location>
</feature>
<feature type="transmembrane region" description="Helical" evidence="2">
    <location>
        <begin position="254"/>
        <end position="274"/>
    </location>
</feature>
<evidence type="ECO:0000313" key="4">
    <source>
        <dbReference type="Proteomes" id="UP000612746"/>
    </source>
</evidence>
<feature type="region of interest" description="Disordered" evidence="1">
    <location>
        <begin position="332"/>
        <end position="501"/>
    </location>
</feature>
<proteinExistence type="predicted"/>
<dbReference type="AlphaFoldDB" id="A0A8H7Q647"/>
<evidence type="ECO:0000256" key="2">
    <source>
        <dbReference type="SAM" id="Phobius"/>
    </source>
</evidence>
<keyword evidence="2" id="KW-0812">Transmembrane</keyword>
<feature type="compositionally biased region" description="Low complexity" evidence="1">
    <location>
        <begin position="362"/>
        <end position="387"/>
    </location>
</feature>
<keyword evidence="4" id="KW-1185">Reference proteome</keyword>
<feature type="compositionally biased region" description="Low complexity" evidence="1">
    <location>
        <begin position="344"/>
        <end position="355"/>
    </location>
</feature>
<feature type="compositionally biased region" description="Polar residues" evidence="1">
    <location>
        <begin position="333"/>
        <end position="343"/>
    </location>
</feature>
<feature type="compositionally biased region" description="Polar residues" evidence="1">
    <location>
        <begin position="425"/>
        <end position="472"/>
    </location>
</feature>
<sequence>MPPFSSRKGSFRASDVVLPSLIYTIADYTVTKYLSVQALSLDALATWKPDFNLDLSGVAGFLGGDEAISATVAAFSTGNLWWTGWYASPGAYAVAKYFGKTLEGKIWKACFPGERIDLSEAFRLHTASKYQFWGLQSFTKCRPHSNIPDCLAANVDKVTDVDKLIVFKPVDLDTESTQPGPNDLPKKHEKLEIGTPALVHIFTVEDPNETPDAKTWVTKEFYKIPPSYWKALYGLLALAVDVVFLAILGLIGDWWILSIILASLVCNFAFVTSLRSCKIEVVKHNVSTPNLPPGNGIFAHDTENSFIAVFGIEDMMNNIAKTKLQVTRKRTISTKGQNTNQVGSTNTINTNSPITAHAVSGNTASTNSSSTTHVESENTTSTNSPSEKLNGITGTMGTNFPSTERIIPSGINGSEVPAAEHSESKNTVGTQSPSTEYTESTDTVDTQSPSTGHAESTNLAGTESPSTNTESPRTVVAEFPSTEYSQSTNIAGTQSPSTTPTESINIISTKLASTEHTEPKITVFSELWTGLACMSMQLLFLAQILIAPQGTLAGQIIFLSSLLVGWIANACYSYIDVTDAQRQIVRDNCGAKHVLTLQGDRTQVLLTLAFLVKLQGDDFIEIYTNLLARSADWKRALKAVSDKVEKKPSQIEGNQVKGNHTNVNFSKHLQLAIAGAENTLKQENLDPKLWKTMQDFQKFLDKVKSKTTEETEPTGVQKRPALKITPTDAQGGSTSAAILTSTQVEPVSETIVIIPPEDKHLRYDQPYVTNGKNPSVSG</sequence>
<protein>
    <submittedName>
        <fullName evidence="3">Uncharacterized protein</fullName>
    </submittedName>
</protein>